<organism evidence="2 3">
    <name type="scientific">Diaphorobacter aerolatus</name>
    <dbReference type="NCBI Taxonomy" id="1288495"/>
    <lineage>
        <taxon>Bacteria</taxon>
        <taxon>Pseudomonadati</taxon>
        <taxon>Pseudomonadota</taxon>
        <taxon>Betaproteobacteria</taxon>
        <taxon>Burkholderiales</taxon>
        <taxon>Comamonadaceae</taxon>
        <taxon>Diaphorobacter</taxon>
    </lineage>
</organism>
<dbReference type="EMBL" id="CP060783">
    <property type="protein sequence ID" value="QNP47233.1"/>
    <property type="molecule type" value="Genomic_DNA"/>
</dbReference>
<evidence type="ECO:0000256" key="1">
    <source>
        <dbReference type="SAM" id="MobiDB-lite"/>
    </source>
</evidence>
<dbReference type="Proteomes" id="UP000516028">
    <property type="component" value="Chromosome"/>
</dbReference>
<dbReference type="RefSeq" id="WP_187722946.1">
    <property type="nucleotide sequence ID" value="NZ_CP060783.1"/>
</dbReference>
<protein>
    <submittedName>
        <fullName evidence="2">Uncharacterized protein</fullName>
    </submittedName>
</protein>
<sequence>MEMISWFCHHVVIEIDARSQASGFSLLAPDIESQSLTDHLSQYFLADEVSVQRKHIGLELHYDSLEPYGHQRTVAATPARQEKCSVDSTTPAPQKNDRHG</sequence>
<gene>
    <name evidence="2" type="ORF">H9K75_12655</name>
</gene>
<evidence type="ECO:0000313" key="2">
    <source>
        <dbReference type="EMBL" id="QNP47233.1"/>
    </source>
</evidence>
<name>A0A7H0GG17_9BURK</name>
<accession>A0A7H0GG17</accession>
<dbReference type="KEGG" id="daer:H9K75_12655"/>
<evidence type="ECO:0000313" key="3">
    <source>
        <dbReference type="Proteomes" id="UP000516028"/>
    </source>
</evidence>
<keyword evidence="3" id="KW-1185">Reference proteome</keyword>
<reference evidence="2 3" key="1">
    <citation type="submission" date="2020-08" db="EMBL/GenBank/DDBJ databases">
        <title>Genome sequence of Diaphorobacter aerolatus KACC 16536T.</title>
        <authorList>
            <person name="Hyun D.-W."/>
            <person name="Bae J.-W."/>
        </authorList>
    </citation>
    <scope>NUCLEOTIDE SEQUENCE [LARGE SCALE GENOMIC DNA]</scope>
    <source>
        <strain evidence="2 3">KACC 16536</strain>
    </source>
</reference>
<dbReference type="AlphaFoldDB" id="A0A7H0GG17"/>
<feature type="region of interest" description="Disordered" evidence="1">
    <location>
        <begin position="76"/>
        <end position="100"/>
    </location>
</feature>
<proteinExistence type="predicted"/>